<keyword evidence="3" id="KW-1185">Reference proteome</keyword>
<accession>A0ABR7NG52</accession>
<evidence type="ECO:0000256" key="1">
    <source>
        <dbReference type="SAM" id="MobiDB-lite"/>
    </source>
</evidence>
<reference evidence="2 3" key="1">
    <citation type="submission" date="2020-08" db="EMBL/GenBank/DDBJ databases">
        <title>Genome public.</title>
        <authorList>
            <person name="Liu C."/>
            <person name="Sun Q."/>
        </authorList>
    </citation>
    <scope>NUCLEOTIDE SEQUENCE [LARGE SCALE GENOMIC DNA]</scope>
    <source>
        <strain evidence="2 3">BX1</strain>
    </source>
</reference>
<feature type="compositionally biased region" description="Polar residues" evidence="1">
    <location>
        <begin position="1"/>
        <end position="16"/>
    </location>
</feature>
<comment type="caution">
    <text evidence="2">The sequence shown here is derived from an EMBL/GenBank/DDBJ whole genome shotgun (WGS) entry which is preliminary data.</text>
</comment>
<sequence length="154" mass="17003">MRSAGSTARSARCSSAGTTVPGRGGGEGHQPCRFTRCAKGRRVECCRFRETYPCGEYRGAAGWDSFVTHQDMLRDFARAKESGVPAYLAELGERAGILRWLLEHCSGGHRKNSFCLAVNQPDFPQLHAAVNQLSAANARMSRGRRNARKRPFPF</sequence>
<dbReference type="Proteomes" id="UP000658131">
    <property type="component" value="Unassembled WGS sequence"/>
</dbReference>
<name>A0ABR7NG52_9FIRM</name>
<feature type="region of interest" description="Disordered" evidence="1">
    <location>
        <begin position="1"/>
        <end position="29"/>
    </location>
</feature>
<evidence type="ECO:0000313" key="2">
    <source>
        <dbReference type="EMBL" id="MBC8575390.1"/>
    </source>
</evidence>
<proteinExistence type="predicted"/>
<dbReference type="RefSeq" id="WP_262399028.1">
    <property type="nucleotide sequence ID" value="NZ_JACRTB010000003.1"/>
</dbReference>
<gene>
    <name evidence="2" type="ORF">H8717_03045</name>
</gene>
<dbReference type="EMBL" id="JACRTB010000003">
    <property type="protein sequence ID" value="MBC8575390.1"/>
    <property type="molecule type" value="Genomic_DNA"/>
</dbReference>
<evidence type="ECO:0000313" key="3">
    <source>
        <dbReference type="Proteomes" id="UP000658131"/>
    </source>
</evidence>
<organism evidence="2 3">
    <name type="scientific">Yanshouia hominis</name>
    <dbReference type="NCBI Taxonomy" id="2763673"/>
    <lineage>
        <taxon>Bacteria</taxon>
        <taxon>Bacillati</taxon>
        <taxon>Bacillota</taxon>
        <taxon>Clostridia</taxon>
        <taxon>Eubacteriales</taxon>
        <taxon>Oscillospiraceae</taxon>
        <taxon>Yanshouia</taxon>
    </lineage>
</organism>
<protein>
    <submittedName>
        <fullName evidence="2">Uncharacterized protein</fullName>
    </submittedName>
</protein>